<keyword evidence="4 9" id="KW-0349">Heme</keyword>
<dbReference type="GO" id="GO:0004497">
    <property type="term" value="F:monooxygenase activity"/>
    <property type="evidence" value="ECO:0007669"/>
    <property type="project" value="UniProtKB-KW"/>
</dbReference>
<protein>
    <submittedName>
        <fullName evidence="10">Cytochrome P450</fullName>
    </submittedName>
</protein>
<proteinExistence type="inferred from homology"/>
<comment type="pathway">
    <text evidence="2">Secondary metabolite biosynthesis.</text>
</comment>
<dbReference type="GO" id="GO:0016705">
    <property type="term" value="F:oxidoreductase activity, acting on paired donors, with incorporation or reduction of molecular oxygen"/>
    <property type="evidence" value="ECO:0007669"/>
    <property type="project" value="InterPro"/>
</dbReference>
<dbReference type="PANTHER" id="PTHR46300:SF7">
    <property type="entry name" value="P450, PUTATIVE (EUROFUNG)-RELATED"/>
    <property type="match status" value="1"/>
</dbReference>
<accession>A0A9Q5I024</accession>
<keyword evidence="5 9" id="KW-0479">Metal-binding</keyword>
<dbReference type="EMBL" id="LNZH02000163">
    <property type="protein sequence ID" value="OCB89188.1"/>
    <property type="molecule type" value="Genomic_DNA"/>
</dbReference>
<organism evidence="10 11">
    <name type="scientific">Sanghuangporus baumii</name>
    <name type="common">Phellinus baumii</name>
    <dbReference type="NCBI Taxonomy" id="108892"/>
    <lineage>
        <taxon>Eukaryota</taxon>
        <taxon>Fungi</taxon>
        <taxon>Dikarya</taxon>
        <taxon>Basidiomycota</taxon>
        <taxon>Agaricomycotina</taxon>
        <taxon>Agaricomycetes</taxon>
        <taxon>Hymenochaetales</taxon>
        <taxon>Hymenochaetaceae</taxon>
        <taxon>Sanghuangporus</taxon>
    </lineage>
</organism>
<evidence type="ECO:0000256" key="1">
    <source>
        <dbReference type="ARBA" id="ARBA00001971"/>
    </source>
</evidence>
<evidence type="ECO:0000256" key="8">
    <source>
        <dbReference type="ARBA" id="ARBA00023033"/>
    </source>
</evidence>
<evidence type="ECO:0000256" key="7">
    <source>
        <dbReference type="ARBA" id="ARBA00023004"/>
    </source>
</evidence>
<feature type="binding site" description="axial binding residue" evidence="9">
    <location>
        <position position="448"/>
    </location>
    <ligand>
        <name>heme</name>
        <dbReference type="ChEBI" id="CHEBI:30413"/>
    </ligand>
    <ligandPart>
        <name>Fe</name>
        <dbReference type="ChEBI" id="CHEBI:18248"/>
    </ligandPart>
</feature>
<keyword evidence="7 9" id="KW-0408">Iron</keyword>
<dbReference type="PANTHER" id="PTHR46300">
    <property type="entry name" value="P450, PUTATIVE (EUROFUNG)-RELATED-RELATED"/>
    <property type="match status" value="1"/>
</dbReference>
<dbReference type="InterPro" id="IPR050364">
    <property type="entry name" value="Cytochrome_P450_fung"/>
</dbReference>
<comment type="caution">
    <text evidence="10">The sequence shown here is derived from an EMBL/GenBank/DDBJ whole genome shotgun (WGS) entry which is preliminary data.</text>
</comment>
<evidence type="ECO:0000256" key="5">
    <source>
        <dbReference type="ARBA" id="ARBA00022723"/>
    </source>
</evidence>
<keyword evidence="6" id="KW-0560">Oxidoreductase</keyword>
<dbReference type="InterPro" id="IPR002401">
    <property type="entry name" value="Cyt_P450_E_grp-I"/>
</dbReference>
<dbReference type="Proteomes" id="UP000757232">
    <property type="component" value="Unassembled WGS sequence"/>
</dbReference>
<dbReference type="OrthoDB" id="2789670at2759"/>
<evidence type="ECO:0000256" key="9">
    <source>
        <dbReference type="PIRSR" id="PIRSR602401-1"/>
    </source>
</evidence>
<evidence type="ECO:0000313" key="11">
    <source>
        <dbReference type="Proteomes" id="UP000757232"/>
    </source>
</evidence>
<reference evidence="10" key="1">
    <citation type="submission" date="2016-06" db="EMBL/GenBank/DDBJ databases">
        <title>Draft Genome sequence of the fungus Inonotus baumii.</title>
        <authorList>
            <person name="Zhu H."/>
            <person name="Lin W."/>
        </authorList>
    </citation>
    <scope>NUCLEOTIDE SEQUENCE</scope>
    <source>
        <strain evidence="10">821</strain>
    </source>
</reference>
<dbReference type="PRINTS" id="PR00463">
    <property type="entry name" value="EP450I"/>
</dbReference>
<keyword evidence="11" id="KW-1185">Reference proteome</keyword>
<name>A0A9Q5I024_SANBA</name>
<evidence type="ECO:0000313" key="10">
    <source>
        <dbReference type="EMBL" id="OCB89188.1"/>
    </source>
</evidence>
<dbReference type="SUPFAM" id="SSF48264">
    <property type="entry name" value="Cytochrome P450"/>
    <property type="match status" value="1"/>
</dbReference>
<dbReference type="CDD" id="cd11065">
    <property type="entry name" value="CYP64-like"/>
    <property type="match status" value="1"/>
</dbReference>
<dbReference type="GO" id="GO:0020037">
    <property type="term" value="F:heme binding"/>
    <property type="evidence" value="ECO:0007669"/>
    <property type="project" value="InterPro"/>
</dbReference>
<comment type="similarity">
    <text evidence="3">Belongs to the cytochrome P450 family.</text>
</comment>
<dbReference type="GO" id="GO:0005506">
    <property type="term" value="F:iron ion binding"/>
    <property type="evidence" value="ECO:0007669"/>
    <property type="project" value="InterPro"/>
</dbReference>
<dbReference type="Gene3D" id="1.10.630.10">
    <property type="entry name" value="Cytochrome P450"/>
    <property type="match status" value="1"/>
</dbReference>
<dbReference type="InterPro" id="IPR036396">
    <property type="entry name" value="Cyt_P450_sf"/>
</dbReference>
<evidence type="ECO:0000256" key="2">
    <source>
        <dbReference type="ARBA" id="ARBA00005179"/>
    </source>
</evidence>
<sequence>MPSYLADAAAVVCALVCIKLLRSWSRNRNKPPLPPGPKGLPLIGNVLDMPEVEEWEAVRKWSETYGPIIHLNIFGTSYIFLNSYEAAVELFEKRGAKYSSRPRMVMMELEGWSSWLPVVMSYGDMVRRSRQLFHRFLSPSAVGDYYELQEQSTQRMLKRLLKNPDKYFEISRYLAGETILMVTYGHKAAEKDDALILLAEKGMDSFAEAEGFFLVNAFPWLQYLPSWLPGTGFKKIASNGYKRSMAMYQEPYQMTKKKIQEGTAMPSMTSKLLEAYQTNDPVIDNESLIPTISATAYAGASDTTVSTMLTFLLAMVLHPDIQRRAQDEVDRVVGRNNLPSFKDRPNLPYVEAVCKECMRWQCVAPMGVAHSPDEDDEYNGYFIPAGATYSTLNPSWSGQNERAITKDPKVYEDPDKFIPERWLPTEGKEAPLDIDKIAFGFGRRQVICSGMHFANNSIFIGIASLLSAFNISKALDEHGQPITPKVEYTSQFIRHCKPFKYSLIPRSEEIVKAVHQAVDAAN</sequence>
<evidence type="ECO:0000256" key="4">
    <source>
        <dbReference type="ARBA" id="ARBA00022617"/>
    </source>
</evidence>
<gene>
    <name evidence="10" type="ORF">A7U60_g3674</name>
</gene>
<evidence type="ECO:0000256" key="3">
    <source>
        <dbReference type="ARBA" id="ARBA00010617"/>
    </source>
</evidence>
<comment type="cofactor">
    <cofactor evidence="1 9">
        <name>heme</name>
        <dbReference type="ChEBI" id="CHEBI:30413"/>
    </cofactor>
</comment>
<evidence type="ECO:0000256" key="6">
    <source>
        <dbReference type="ARBA" id="ARBA00023002"/>
    </source>
</evidence>
<keyword evidence="8" id="KW-0503">Monooxygenase</keyword>
<dbReference type="Pfam" id="PF00067">
    <property type="entry name" value="p450"/>
    <property type="match status" value="1"/>
</dbReference>
<dbReference type="AlphaFoldDB" id="A0A9Q5I024"/>
<dbReference type="InterPro" id="IPR001128">
    <property type="entry name" value="Cyt_P450"/>
</dbReference>
<dbReference type="PRINTS" id="PR00385">
    <property type="entry name" value="P450"/>
</dbReference>